<evidence type="ECO:0000256" key="7">
    <source>
        <dbReference type="ARBA" id="ARBA00039966"/>
    </source>
</evidence>
<comment type="subunit">
    <text evidence="2">Interacts with microtubules.</text>
</comment>
<evidence type="ECO:0000256" key="8">
    <source>
        <dbReference type="ARBA" id="ARBA00041958"/>
    </source>
</evidence>
<dbReference type="PANTHER" id="PTHR16056">
    <property type="entry name" value="REGULATOR OF MICROTUBULE DYNAMICS PROTEIN"/>
    <property type="match status" value="1"/>
</dbReference>
<reference evidence="9" key="1">
    <citation type="submission" date="2019-11" db="UniProtKB">
        <authorList>
            <consortium name="WormBaseParasite"/>
        </authorList>
    </citation>
    <scope>IDENTIFICATION</scope>
</reference>
<dbReference type="GO" id="GO:0005739">
    <property type="term" value="C:mitochondrion"/>
    <property type="evidence" value="ECO:0007669"/>
    <property type="project" value="TreeGrafter"/>
</dbReference>
<dbReference type="SUPFAM" id="SSF48452">
    <property type="entry name" value="TPR-like"/>
    <property type="match status" value="1"/>
</dbReference>
<dbReference type="SMART" id="SM00028">
    <property type="entry name" value="TPR"/>
    <property type="match status" value="1"/>
</dbReference>
<keyword evidence="6" id="KW-0206">Cytoskeleton</keyword>
<keyword evidence="3" id="KW-0963">Cytoplasm</keyword>
<dbReference type="GO" id="GO:0005876">
    <property type="term" value="C:spindle microtubule"/>
    <property type="evidence" value="ECO:0007669"/>
    <property type="project" value="TreeGrafter"/>
</dbReference>
<dbReference type="InterPro" id="IPR011990">
    <property type="entry name" value="TPR-like_helical_dom_sf"/>
</dbReference>
<dbReference type="WBParaSite" id="MCU_001841-RA">
    <property type="protein sequence ID" value="MCU_001841-RA"/>
    <property type="gene ID" value="MCU_001841"/>
</dbReference>
<accession>A0A5K3EPY2</accession>
<organism evidence="9">
    <name type="scientific">Mesocestoides corti</name>
    <name type="common">Flatworm</name>
    <dbReference type="NCBI Taxonomy" id="53468"/>
    <lineage>
        <taxon>Eukaryota</taxon>
        <taxon>Metazoa</taxon>
        <taxon>Spiralia</taxon>
        <taxon>Lophotrochozoa</taxon>
        <taxon>Platyhelminthes</taxon>
        <taxon>Cestoda</taxon>
        <taxon>Eucestoda</taxon>
        <taxon>Cyclophyllidea</taxon>
        <taxon>Mesocestoididae</taxon>
        <taxon>Mesocestoides</taxon>
    </lineage>
</organism>
<evidence type="ECO:0000313" key="9">
    <source>
        <dbReference type="WBParaSite" id="MCU_001841-RA"/>
    </source>
</evidence>
<evidence type="ECO:0000256" key="6">
    <source>
        <dbReference type="ARBA" id="ARBA00023212"/>
    </source>
</evidence>
<protein>
    <recommendedName>
        <fullName evidence="7">Regulator of microtubule dynamics protein 1</fullName>
    </recommendedName>
    <alternativeName>
        <fullName evidence="8">Protein FAM82B</fullName>
    </alternativeName>
</protein>
<name>A0A5K3EPY2_MESCO</name>
<evidence type="ECO:0000256" key="4">
    <source>
        <dbReference type="ARBA" id="ARBA00022737"/>
    </source>
</evidence>
<proteinExistence type="predicted"/>
<dbReference type="PANTHER" id="PTHR16056:SF16">
    <property type="entry name" value="REGULATOR OF MICROTUBULE DYNAMICS PROTEIN 1"/>
    <property type="match status" value="1"/>
</dbReference>
<evidence type="ECO:0000256" key="3">
    <source>
        <dbReference type="ARBA" id="ARBA00022490"/>
    </source>
</evidence>
<keyword evidence="5" id="KW-0802">TPR repeat</keyword>
<dbReference type="Gene3D" id="1.25.40.10">
    <property type="entry name" value="Tetratricopeptide repeat domain"/>
    <property type="match status" value="1"/>
</dbReference>
<dbReference type="GO" id="GO:0008017">
    <property type="term" value="F:microtubule binding"/>
    <property type="evidence" value="ECO:0007669"/>
    <property type="project" value="TreeGrafter"/>
</dbReference>
<comment type="subcellular location">
    <subcellularLocation>
        <location evidence="1">Cytoplasm</location>
        <location evidence="1">Cytoskeleton</location>
    </subcellularLocation>
</comment>
<keyword evidence="4" id="KW-0677">Repeat</keyword>
<evidence type="ECO:0000256" key="1">
    <source>
        <dbReference type="ARBA" id="ARBA00004245"/>
    </source>
</evidence>
<dbReference type="AlphaFoldDB" id="A0A5K3EPY2"/>
<evidence type="ECO:0000256" key="5">
    <source>
        <dbReference type="ARBA" id="ARBA00022803"/>
    </source>
</evidence>
<evidence type="ECO:0000256" key="2">
    <source>
        <dbReference type="ARBA" id="ARBA00011375"/>
    </source>
</evidence>
<dbReference type="Pfam" id="PF21033">
    <property type="entry name" value="RMD1-3"/>
    <property type="match status" value="1"/>
</dbReference>
<sequence>MASLSPEQLAELDKLNDEEKYDEIYNKLKRSDGNYKDMGYEELWRLGRVLRFLILTEGQNDKNRRLAWIKEGLDAMKIAAEKFPNECLSNTWYGILLSLDGEEHDTKTKIKQAYIIKEYFDKGYAADPKDFVTLQSLGTWCFEVASLGSIERKIASFLFATPPVSTFEDALKYFLEANEVKPSYPLTVCRIAQCYWKLGNKDEAKKFAEEALKLKATDGDIIKAQKECRHYVK</sequence>
<dbReference type="InterPro" id="IPR049039">
    <property type="entry name" value="RMD1-3_a_helical_rpt"/>
</dbReference>
<dbReference type="GO" id="GO:0097431">
    <property type="term" value="C:mitotic spindle pole"/>
    <property type="evidence" value="ECO:0007669"/>
    <property type="project" value="TreeGrafter"/>
</dbReference>
<dbReference type="InterPro" id="IPR019734">
    <property type="entry name" value="TPR_rpt"/>
</dbReference>